<evidence type="ECO:0000259" key="6">
    <source>
        <dbReference type="Pfam" id="PF20703"/>
    </source>
</evidence>
<feature type="domain" description="Peptidase C14 caspase" evidence="5">
    <location>
        <begin position="3"/>
        <end position="228"/>
    </location>
</feature>
<gene>
    <name evidence="7" type="ORF">OXH18_17395</name>
</gene>
<feature type="repeat" description="WD" evidence="3">
    <location>
        <begin position="1209"/>
        <end position="1250"/>
    </location>
</feature>
<dbReference type="SMART" id="SM00320">
    <property type="entry name" value="WD40"/>
    <property type="match status" value="13"/>
</dbReference>
<dbReference type="SUPFAM" id="SSF52540">
    <property type="entry name" value="P-loop containing nucleoside triphosphate hydrolases"/>
    <property type="match status" value="1"/>
</dbReference>
<dbReference type="InterPro" id="IPR036322">
    <property type="entry name" value="WD40_repeat_dom_sf"/>
</dbReference>
<organism evidence="7 8">
    <name type="scientific">Thermocoleostomius sinensis A174</name>
    <dbReference type="NCBI Taxonomy" id="2016057"/>
    <lineage>
        <taxon>Bacteria</taxon>
        <taxon>Bacillati</taxon>
        <taxon>Cyanobacteriota</taxon>
        <taxon>Cyanophyceae</taxon>
        <taxon>Oculatellales</taxon>
        <taxon>Oculatellaceae</taxon>
        <taxon>Thermocoleostomius</taxon>
    </lineage>
</organism>
<sequence length="1787" mass="196152">MRDALVVGINTYQSLPNLKAPARDAEAIAQMLQSQGEFRVHRVPEVIQAGKTAVGQKTQVTLRELETALINLFKPKGNHCPQTALFYFSGHGLQREAGIQEGYLALSDSHPDKGFYGLSLFWLRRLLQESPVRQRIIMLDCCHSGELLNFLEADPGAQSGIDRLFMAASREYETAFESLDSPYSVFTQAILTGLEPRRVESGIVTNHSLTDYVNHALKGEIQQPLFESSGSEIVLTRQTGLPTATPTVIKSTDICPYRGLESFDEAHADFFFGREDLTETLITKLKADRFVAVVGASGIGKSSLVRAGMLTRLRREKTATGDDRWRIKFITPTRHPLKGLAATFIDAAASDLERAEQLRRAEEFLQDGGNGLAQLVRASLPIHSTSSELNVRERSRLLLVVDQFEEVFTLSQGSEAEQERQQFFNCLLGAAELAKDCLSLVIVLRTDFLPKCLLYEGLASQIEHHQLMVMPLKYEQIKATIVRPAQKAGLVCEPNLVYTMLLDISGAPGELPLLQYTLLELWQRRRVNSTGSIARLTLEAYQELGGVRGTLQKRATDVFYSLTEPEQAIAKRIFLALTQLGDGTEDTRRRVAKSELISPAYPTELVDRVLEKLVKAKLIVTNQDVDVVHEALIRNWSLLRTWLTEHRETLRRSRRVEQSAQEWDRAGQPPAGDYLLSGLRLEDAEDLLKNCENELSTLAQKFITVSREESRQARRESWQLQIAVPSVLLAALTIVFSQYYKSVESQAERVQQLQTATSRERAAIAQSILQETNSDPMSALLVSRLAAEQGRGNVEAQSSLRAALQALRLQLELSGHTGGVHQITFSPNQRYLATASADGTIRLWAIHPQTIYNTSLEPSRVLLWSTSGHRPDSHGYSDRGVEPCQNLNCTQTSEAAVDVVSVRFSPDSRLIAAIAKDSATVKIWSVESSIAPSVESIESNSELNSARLQLTAPSIVTQAIFSPNGQWIATAHEDRSISIWQVSTGQLVTRIPNAHITQTQTAIQFTTDGRYLLSSSSDRTLQLWQLLPQANHKLTVEKAATLTHPTTINHAVISPSGQWVAIADMKGEAHLWNIATGHQVKTLKPPDASPTSQLPVPITQLQFSPTESILAIADADYRLQLWNLNSGKLWHTLTPVHGSDTVTNSRIETALEAANKPEITPALQAPRDLLSFNPTGTILATAKPNTAKPSDSHSVYLWNTQTGERIGTLPGHNKPVEALQFSPDGTYIATASADGLVRLWAAETGGELPTIQLPDAAIEWATFLENAPASIQPVSTTPFSSPTALLPPKNQNLLDQKASHNDSILASHSAILSNREVGQFNQPLSPDKVVKAEKALVNLVTVSASGRLQRWQIVADPLVLSPPAQFANSIVATTTAPSQGFGQQVLALLTRPFHGFAITSHQTIGSIPAKISTTGAPPSTDPRQSSPPITTASMAHSMHTVTSIQIAPNAQQSLSSVTLSADGRLLATATPEGWIEIFQIEANQSTTLLHRIQNRRMFPDRNSRLDTVTLESIPTLQFTSFEPTSAPSLPAPTRSLAAPSPSLEPITLRHLSFSSDNRFLLGLADDFTVRLWDVQSGRSLHIWQGHQATVQQARFSPDGQWVASASWDQTVRIWHVSSGRLQKTIPHPDSVSSVSFSADSQQLVSASWDGIARVFDVRTGEQQLSLNGHQPALLDAAFSPDGTLIATASASGIAQLWSAQTGLIQAELMPNRSGAEAASISQVFFSPDSQYLATLTKDGKVHLWAATWEMLLKLARDRSLRQLSQDECNRYLKLTPEECPALVLGSR</sequence>
<evidence type="ECO:0000313" key="8">
    <source>
        <dbReference type="Proteomes" id="UP001163152"/>
    </source>
</evidence>
<dbReference type="PANTHER" id="PTHR19879:SF9">
    <property type="entry name" value="TRANSCRIPTION INITIATION FACTOR TFIID SUBUNIT 5"/>
    <property type="match status" value="1"/>
</dbReference>
<proteinExistence type="predicted"/>
<feature type="repeat" description="WD" evidence="3">
    <location>
        <begin position="1713"/>
        <end position="1744"/>
    </location>
</feature>
<dbReference type="Gene3D" id="3.40.50.300">
    <property type="entry name" value="P-loop containing nucleotide triphosphate hydrolases"/>
    <property type="match status" value="1"/>
</dbReference>
<feature type="repeat" description="WD" evidence="3">
    <location>
        <begin position="1098"/>
        <end position="1132"/>
    </location>
</feature>
<keyword evidence="2" id="KW-0677">Repeat</keyword>
<accession>A0A9E9C8Y6</accession>
<keyword evidence="1 3" id="KW-0853">WD repeat</keyword>
<feature type="repeat" description="WD" evidence="3">
    <location>
        <begin position="813"/>
        <end position="854"/>
    </location>
</feature>
<dbReference type="Pfam" id="PF00400">
    <property type="entry name" value="WD40"/>
    <property type="match status" value="10"/>
</dbReference>
<evidence type="ECO:0000256" key="1">
    <source>
        <dbReference type="ARBA" id="ARBA00022574"/>
    </source>
</evidence>
<evidence type="ECO:0000256" key="3">
    <source>
        <dbReference type="PROSITE-ProRule" id="PRU00221"/>
    </source>
</evidence>
<dbReference type="PROSITE" id="PS00678">
    <property type="entry name" value="WD_REPEATS_1"/>
    <property type="match status" value="2"/>
</dbReference>
<dbReference type="InterPro" id="IPR049052">
    <property type="entry name" value="nSTAND1"/>
</dbReference>
<keyword evidence="8" id="KW-1185">Reference proteome</keyword>
<dbReference type="PROSITE" id="PS50082">
    <property type="entry name" value="WD_REPEATS_2"/>
    <property type="match status" value="10"/>
</dbReference>
<dbReference type="InterPro" id="IPR027417">
    <property type="entry name" value="P-loop_NTPase"/>
</dbReference>
<dbReference type="InterPro" id="IPR019775">
    <property type="entry name" value="WD40_repeat_CS"/>
</dbReference>
<reference evidence="7" key="1">
    <citation type="submission" date="2022-12" db="EMBL/GenBank/DDBJ databases">
        <title>Polyphasic identification of a Novel Hot-Spring Cyanobacterium Ocullathermofonsia sinensis gen nov. sp. nov. and Genomic Insights on its Adaptations to the Thermal Habitat.</title>
        <authorList>
            <person name="Daroch M."/>
            <person name="Tang J."/>
            <person name="Jiang Y."/>
        </authorList>
    </citation>
    <scope>NUCLEOTIDE SEQUENCE</scope>
    <source>
        <strain evidence="7">PKUAC-SCTA174</strain>
    </source>
</reference>
<dbReference type="RefSeq" id="WP_268608397.1">
    <property type="nucleotide sequence ID" value="NZ_CP113797.1"/>
</dbReference>
<dbReference type="EMBL" id="CP113797">
    <property type="protein sequence ID" value="WAL58937.1"/>
    <property type="molecule type" value="Genomic_DNA"/>
</dbReference>
<feature type="domain" description="Novel STAND NTPase 1" evidence="6">
    <location>
        <begin position="256"/>
        <end position="670"/>
    </location>
</feature>
<feature type="repeat" description="WD" evidence="3">
    <location>
        <begin position="1583"/>
        <end position="1624"/>
    </location>
</feature>
<dbReference type="PROSITE" id="PS50294">
    <property type="entry name" value="WD_REPEATS_REGION"/>
    <property type="match status" value="5"/>
</dbReference>
<feature type="repeat" description="WD" evidence="3">
    <location>
        <begin position="1001"/>
        <end position="1026"/>
    </location>
</feature>
<dbReference type="GO" id="GO:0006508">
    <property type="term" value="P:proteolysis"/>
    <property type="evidence" value="ECO:0007669"/>
    <property type="project" value="InterPro"/>
</dbReference>
<dbReference type="Gene3D" id="2.130.10.10">
    <property type="entry name" value="YVTN repeat-like/Quinoprotein amine dehydrogenase"/>
    <property type="match status" value="5"/>
</dbReference>
<evidence type="ECO:0000256" key="2">
    <source>
        <dbReference type="ARBA" id="ARBA00022737"/>
    </source>
</evidence>
<dbReference type="InterPro" id="IPR015943">
    <property type="entry name" value="WD40/YVTN_repeat-like_dom_sf"/>
</dbReference>
<dbReference type="Proteomes" id="UP001163152">
    <property type="component" value="Chromosome"/>
</dbReference>
<protein>
    <submittedName>
        <fullName evidence="7">Caspase family protein</fullName>
    </submittedName>
</protein>
<dbReference type="CDD" id="cd00200">
    <property type="entry name" value="WD40"/>
    <property type="match status" value="2"/>
</dbReference>
<feature type="repeat" description="WD" evidence="3">
    <location>
        <begin position="1551"/>
        <end position="1582"/>
    </location>
</feature>
<dbReference type="InterPro" id="IPR029030">
    <property type="entry name" value="Caspase-like_dom_sf"/>
</dbReference>
<name>A0A9E9C8Y6_9CYAN</name>
<dbReference type="KEGG" id="tsin:OXH18_17395"/>
<dbReference type="SUPFAM" id="SSF52129">
    <property type="entry name" value="Caspase-like"/>
    <property type="match status" value="1"/>
</dbReference>
<feature type="repeat" description="WD" evidence="3">
    <location>
        <begin position="1666"/>
        <end position="1707"/>
    </location>
</feature>
<evidence type="ECO:0000313" key="7">
    <source>
        <dbReference type="EMBL" id="WAL58937.1"/>
    </source>
</evidence>
<feature type="repeat" description="WD" evidence="3">
    <location>
        <begin position="956"/>
        <end position="990"/>
    </location>
</feature>
<evidence type="ECO:0000259" key="5">
    <source>
        <dbReference type="Pfam" id="PF00656"/>
    </source>
</evidence>
<dbReference type="InterPro" id="IPR011600">
    <property type="entry name" value="Pept_C14_caspase"/>
</dbReference>
<dbReference type="PANTHER" id="PTHR19879">
    <property type="entry name" value="TRANSCRIPTION INITIATION FACTOR TFIID"/>
    <property type="match status" value="1"/>
</dbReference>
<feature type="repeat" description="WD" evidence="3">
    <location>
        <begin position="1624"/>
        <end position="1665"/>
    </location>
</feature>
<dbReference type="Gene3D" id="3.40.50.1460">
    <property type="match status" value="1"/>
</dbReference>
<dbReference type="InterPro" id="IPR001680">
    <property type="entry name" value="WD40_rpt"/>
</dbReference>
<dbReference type="Pfam" id="PF20703">
    <property type="entry name" value="nSTAND1"/>
    <property type="match status" value="1"/>
</dbReference>
<dbReference type="SUPFAM" id="SSF50978">
    <property type="entry name" value="WD40 repeat-like"/>
    <property type="match status" value="2"/>
</dbReference>
<dbReference type="GO" id="GO:0004197">
    <property type="term" value="F:cysteine-type endopeptidase activity"/>
    <property type="evidence" value="ECO:0007669"/>
    <property type="project" value="InterPro"/>
</dbReference>
<feature type="region of interest" description="Disordered" evidence="4">
    <location>
        <begin position="1408"/>
        <end position="1429"/>
    </location>
</feature>
<dbReference type="Pfam" id="PF00656">
    <property type="entry name" value="Peptidase_C14"/>
    <property type="match status" value="1"/>
</dbReference>
<evidence type="ECO:0000256" key="4">
    <source>
        <dbReference type="SAM" id="MobiDB-lite"/>
    </source>
</evidence>